<name>A0A5N5SLI2_9CRUS</name>
<keyword evidence="5" id="KW-0408">Iron</keyword>
<protein>
    <submittedName>
        <fullName evidence="6">Chorion peroxidase</fullName>
    </submittedName>
</protein>
<dbReference type="OrthoDB" id="6505174at2759"/>
<dbReference type="InterPro" id="IPR019791">
    <property type="entry name" value="Haem_peroxidase_animal"/>
</dbReference>
<evidence type="ECO:0000256" key="5">
    <source>
        <dbReference type="PIRSR" id="PIRSR619791-2"/>
    </source>
</evidence>
<dbReference type="Gene3D" id="1.10.640.10">
    <property type="entry name" value="Haem peroxidase domain superfamily, animal type"/>
    <property type="match status" value="1"/>
</dbReference>
<dbReference type="PRINTS" id="PR00457">
    <property type="entry name" value="ANPEROXIDASE"/>
</dbReference>
<evidence type="ECO:0000256" key="4">
    <source>
        <dbReference type="ARBA" id="ARBA00023180"/>
    </source>
</evidence>
<dbReference type="SUPFAM" id="SSF48113">
    <property type="entry name" value="Heme-dependent peroxidases"/>
    <property type="match status" value="1"/>
</dbReference>
<gene>
    <name evidence="6" type="primary">Pxt_5</name>
    <name evidence="6" type="ORF">Anas_04669</name>
</gene>
<dbReference type="GO" id="GO:0005576">
    <property type="term" value="C:extracellular region"/>
    <property type="evidence" value="ECO:0007669"/>
    <property type="project" value="UniProtKB-SubCell"/>
</dbReference>
<dbReference type="EMBL" id="SEYY01023392">
    <property type="protein sequence ID" value="KAB7494883.1"/>
    <property type="molecule type" value="Genomic_DNA"/>
</dbReference>
<dbReference type="InterPro" id="IPR010255">
    <property type="entry name" value="Haem_peroxidase_sf"/>
</dbReference>
<comment type="caution">
    <text evidence="6">The sequence shown here is derived from an EMBL/GenBank/DDBJ whole genome shotgun (WGS) entry which is preliminary data.</text>
</comment>
<feature type="binding site" description="axial binding residue" evidence="5">
    <location>
        <position position="95"/>
    </location>
    <ligand>
        <name>heme b</name>
        <dbReference type="ChEBI" id="CHEBI:60344"/>
    </ligand>
    <ligandPart>
        <name>Fe</name>
        <dbReference type="ChEBI" id="CHEBI:18248"/>
    </ligandPart>
</feature>
<accession>A0A5N5SLI2</accession>
<dbReference type="Proteomes" id="UP000326759">
    <property type="component" value="Unassembled WGS sequence"/>
</dbReference>
<keyword evidence="5" id="KW-0479">Metal-binding</keyword>
<evidence type="ECO:0000313" key="6">
    <source>
        <dbReference type="EMBL" id="KAB7494883.1"/>
    </source>
</evidence>
<dbReference type="GO" id="GO:0004601">
    <property type="term" value="F:peroxidase activity"/>
    <property type="evidence" value="ECO:0007669"/>
    <property type="project" value="UniProtKB-KW"/>
</dbReference>
<dbReference type="GO" id="GO:0046872">
    <property type="term" value="F:metal ion binding"/>
    <property type="evidence" value="ECO:0007669"/>
    <property type="project" value="UniProtKB-KW"/>
</dbReference>
<dbReference type="GO" id="GO:0020037">
    <property type="term" value="F:heme binding"/>
    <property type="evidence" value="ECO:0007669"/>
    <property type="project" value="InterPro"/>
</dbReference>
<dbReference type="Pfam" id="PF03098">
    <property type="entry name" value="An_peroxidase"/>
    <property type="match status" value="1"/>
</dbReference>
<dbReference type="InterPro" id="IPR037120">
    <property type="entry name" value="Haem_peroxidase_sf_animal"/>
</dbReference>
<keyword evidence="3 6" id="KW-0575">Peroxidase</keyword>
<evidence type="ECO:0000256" key="1">
    <source>
        <dbReference type="ARBA" id="ARBA00004613"/>
    </source>
</evidence>
<dbReference type="GO" id="GO:0006979">
    <property type="term" value="P:response to oxidative stress"/>
    <property type="evidence" value="ECO:0007669"/>
    <property type="project" value="InterPro"/>
</dbReference>
<dbReference type="PANTHER" id="PTHR11475:SF4">
    <property type="entry name" value="CHORION PEROXIDASE"/>
    <property type="match status" value="1"/>
</dbReference>
<evidence type="ECO:0000313" key="7">
    <source>
        <dbReference type="Proteomes" id="UP000326759"/>
    </source>
</evidence>
<keyword evidence="3 6" id="KW-0560">Oxidoreductase</keyword>
<keyword evidence="4" id="KW-0325">Glycoprotein</keyword>
<evidence type="ECO:0000256" key="2">
    <source>
        <dbReference type="ARBA" id="ARBA00022525"/>
    </source>
</evidence>
<comment type="subcellular location">
    <subcellularLocation>
        <location evidence="1">Secreted</location>
    </subcellularLocation>
</comment>
<keyword evidence="7" id="KW-1185">Reference proteome</keyword>
<sequence>MHTLWVREHNRIAAILKRLNPHWRPNQLYEETRRIVIAQVQHITYSEWLPIIIGPSLMNKLGINVLRNGYRNSYDPSVDPRIASEFSTAAFRFGHSLVQGIYRMISASGRQSTLILRNTFNAPGILQNNPEYVDGLVNALTLQNAQTLDSRITQELSNHLFETPSTRGFGMDLMSLNIQRGRDHAISTYNAMREVFGVGRARTFLDLKNTTPEELIIRIQGVYRSVDDIDLWIGGMTETSVPDGLLGPTFGNIVGRQFQVAQNGDRFFYDMGNQAGSFTPGKG</sequence>
<organism evidence="6 7">
    <name type="scientific">Armadillidium nasatum</name>
    <dbReference type="NCBI Taxonomy" id="96803"/>
    <lineage>
        <taxon>Eukaryota</taxon>
        <taxon>Metazoa</taxon>
        <taxon>Ecdysozoa</taxon>
        <taxon>Arthropoda</taxon>
        <taxon>Crustacea</taxon>
        <taxon>Multicrustacea</taxon>
        <taxon>Malacostraca</taxon>
        <taxon>Eumalacostraca</taxon>
        <taxon>Peracarida</taxon>
        <taxon>Isopoda</taxon>
        <taxon>Oniscidea</taxon>
        <taxon>Crinocheta</taxon>
        <taxon>Armadillidiidae</taxon>
        <taxon>Armadillidium</taxon>
    </lineage>
</organism>
<keyword evidence="5" id="KW-0349">Heme</keyword>
<proteinExistence type="predicted"/>
<dbReference type="PANTHER" id="PTHR11475">
    <property type="entry name" value="OXIDASE/PEROXIDASE"/>
    <property type="match status" value="1"/>
</dbReference>
<evidence type="ECO:0000256" key="3">
    <source>
        <dbReference type="ARBA" id="ARBA00022559"/>
    </source>
</evidence>
<reference evidence="6 7" key="1">
    <citation type="journal article" date="2019" name="PLoS Biol.">
        <title>Sex chromosomes control vertical transmission of feminizing Wolbachia symbionts in an isopod.</title>
        <authorList>
            <person name="Becking T."/>
            <person name="Chebbi M.A."/>
            <person name="Giraud I."/>
            <person name="Moumen B."/>
            <person name="Laverre T."/>
            <person name="Caubet Y."/>
            <person name="Peccoud J."/>
            <person name="Gilbert C."/>
            <person name="Cordaux R."/>
        </authorList>
    </citation>
    <scope>NUCLEOTIDE SEQUENCE [LARGE SCALE GENOMIC DNA]</scope>
    <source>
        <strain evidence="6">ANa2</strain>
        <tissue evidence="6">Whole body excluding digestive tract and cuticle</tissue>
    </source>
</reference>
<dbReference type="PROSITE" id="PS50292">
    <property type="entry name" value="PEROXIDASE_3"/>
    <property type="match status" value="1"/>
</dbReference>
<keyword evidence="2" id="KW-0964">Secreted</keyword>
<dbReference type="AlphaFoldDB" id="A0A5N5SLI2"/>